<dbReference type="InterPro" id="IPR022123">
    <property type="entry name" value="DUF3658"/>
</dbReference>
<accession>A0A6G9Z7M4</accession>
<protein>
    <submittedName>
        <fullName evidence="3">DUF1835 domain-containing protein</fullName>
    </submittedName>
</protein>
<evidence type="ECO:0000313" key="4">
    <source>
        <dbReference type="Proteomes" id="UP000500953"/>
    </source>
</evidence>
<name>A0A6G9Z7M4_9NOCA</name>
<feature type="domain" description="DUF3658" evidence="2">
    <location>
        <begin position="210"/>
        <end position="302"/>
    </location>
</feature>
<dbReference type="Proteomes" id="UP000500953">
    <property type="component" value="Chromosome"/>
</dbReference>
<reference evidence="3 4" key="1">
    <citation type="journal article" date="2019" name="ACS Chem. Biol.">
        <title>Identification and Mobilization of a Cryptic Antibiotic Biosynthesis Gene Locus from a Human-Pathogenic Nocardia Isolate.</title>
        <authorList>
            <person name="Herisse M."/>
            <person name="Ishida K."/>
            <person name="Porter J.L."/>
            <person name="Howden B."/>
            <person name="Hertweck C."/>
            <person name="Stinear T.P."/>
            <person name="Pidot S.J."/>
        </authorList>
    </citation>
    <scope>NUCLEOTIDE SEQUENCE [LARGE SCALE GENOMIC DNA]</scope>
    <source>
        <strain evidence="3 4">AUSMDU00012715</strain>
    </source>
</reference>
<evidence type="ECO:0000259" key="2">
    <source>
        <dbReference type="Pfam" id="PF12395"/>
    </source>
</evidence>
<evidence type="ECO:0000313" key="3">
    <source>
        <dbReference type="EMBL" id="QIS21401.1"/>
    </source>
</evidence>
<dbReference type="RefSeq" id="WP_342760881.1">
    <property type="nucleotide sequence ID" value="NZ_CP046173.1"/>
</dbReference>
<dbReference type="EMBL" id="CP046173">
    <property type="protein sequence ID" value="QIS21401.1"/>
    <property type="molecule type" value="Genomic_DNA"/>
</dbReference>
<dbReference type="InterPro" id="IPR014973">
    <property type="entry name" value="DUF1835"/>
</dbReference>
<evidence type="ECO:0000259" key="1">
    <source>
        <dbReference type="Pfam" id="PF08874"/>
    </source>
</evidence>
<dbReference type="AlphaFoldDB" id="A0A6G9Z7M4"/>
<proteinExistence type="predicted"/>
<organism evidence="3 4">
    <name type="scientific">Nocardia terpenica</name>
    <dbReference type="NCBI Taxonomy" id="455432"/>
    <lineage>
        <taxon>Bacteria</taxon>
        <taxon>Bacillati</taxon>
        <taxon>Actinomycetota</taxon>
        <taxon>Actinomycetes</taxon>
        <taxon>Mycobacteriales</taxon>
        <taxon>Nocardiaceae</taxon>
        <taxon>Nocardia</taxon>
    </lineage>
</organism>
<sequence length="318" mass="34957">MVRVGPIPALALTVASGERPLVGMRGAQWRSRSRLAERARRGGRVRCGDEWGYTRRRCQLPMGTLAVMGALHLTAGPGALPALRTALDSVGRSDDAVLWFPDTLSCGPLLPPGTATRVQWWDQWPDDDEPNDDRLEEVSVPGGSPAFWKRVEAADPLVLWYDSNDTAESLFFHVLCDKAPDNVPIDVAALHGPVGSRSADELAGHLDTLHRMTAAERAAVRRTWQRLEQENATFRILRDGHLMSAPADHYDTALLDAASSEWTLIIRIVAPVMAATDVGHGILLWRVKSLVDSGALLADGDPWLWQDTNVKRVQPQHP</sequence>
<feature type="domain" description="DUF1835" evidence="1">
    <location>
        <begin position="72"/>
        <end position="176"/>
    </location>
</feature>
<dbReference type="Pfam" id="PF08874">
    <property type="entry name" value="DUF1835"/>
    <property type="match status" value="1"/>
</dbReference>
<dbReference type="Pfam" id="PF12395">
    <property type="entry name" value="DUF3658"/>
    <property type="match status" value="1"/>
</dbReference>
<gene>
    <name evidence="3" type="ORF">F6W96_26750</name>
</gene>